<dbReference type="InterPro" id="IPR003607">
    <property type="entry name" value="HD/PDEase_dom"/>
</dbReference>
<dbReference type="PROSITE" id="PS51833">
    <property type="entry name" value="HDOD"/>
    <property type="match status" value="1"/>
</dbReference>
<feature type="domain" description="HDOD" evidence="1">
    <location>
        <begin position="15"/>
        <end position="208"/>
    </location>
</feature>
<proteinExistence type="predicted"/>
<sequence>MNKAAIAYATFAQDVFVLPAAVHKIQSLIDDETASMDDFASVVKFDPVLSAQLLKIVNSPLYNFRNPVDSVSKAIKILGTKAVYDLAIGYGVSAAFNELDGNTIDLERFWEYSVRTALFAQYWAQRLALHEPERFFTAGLLHNIGELVVVRKTPEKAHQCNRFTINEQPWERQEAILGYTYKDITLQLLKVWDLPESIIDCIKPIHDSPQTIGSIDSKVMQLSYHQALLESHPLFINDITELPEQYALSLGLSANALEASLENNRFRLLTVVSLFTPDGYVSI</sequence>
<dbReference type="AlphaFoldDB" id="A0AA41X2V4"/>
<dbReference type="RefSeq" id="WP_254098105.1">
    <property type="nucleotide sequence ID" value="NZ_JANATA010000001.1"/>
</dbReference>
<dbReference type="EMBL" id="JANATA010000001">
    <property type="protein sequence ID" value="MCP3427604.1"/>
    <property type="molecule type" value="Genomic_DNA"/>
</dbReference>
<dbReference type="Proteomes" id="UP001165413">
    <property type="component" value="Unassembled WGS sequence"/>
</dbReference>
<protein>
    <submittedName>
        <fullName evidence="2">HDOD domain-containing protein</fullName>
    </submittedName>
</protein>
<evidence type="ECO:0000313" key="3">
    <source>
        <dbReference type="Proteomes" id="UP001165413"/>
    </source>
</evidence>
<dbReference type="InterPro" id="IPR052340">
    <property type="entry name" value="RNase_Y/CdgJ"/>
</dbReference>
<dbReference type="InterPro" id="IPR013976">
    <property type="entry name" value="HDOD"/>
</dbReference>
<evidence type="ECO:0000259" key="1">
    <source>
        <dbReference type="PROSITE" id="PS51833"/>
    </source>
</evidence>
<comment type="caution">
    <text evidence="2">The sequence shown here is derived from an EMBL/GenBank/DDBJ whole genome shotgun (WGS) entry which is preliminary data.</text>
</comment>
<organism evidence="2 3">
    <name type="scientific">Opacimonas viscosa</name>
    <dbReference type="NCBI Taxonomy" id="2961944"/>
    <lineage>
        <taxon>Bacteria</taxon>
        <taxon>Pseudomonadati</taxon>
        <taxon>Pseudomonadota</taxon>
        <taxon>Gammaproteobacteria</taxon>
        <taxon>Alteromonadales</taxon>
        <taxon>Alteromonadaceae</taxon>
        <taxon>Opacimonas</taxon>
    </lineage>
</organism>
<dbReference type="SUPFAM" id="SSF109604">
    <property type="entry name" value="HD-domain/PDEase-like"/>
    <property type="match status" value="1"/>
</dbReference>
<accession>A0AA41X2V4</accession>
<reference evidence="2" key="1">
    <citation type="submission" date="2022-07" db="EMBL/GenBank/DDBJ databases">
        <title>Characterization of the Novel Bacterium Alteromonas immobilis LMIT006 and Alteromonas gregis LMIT007.</title>
        <authorList>
            <person name="Lin X."/>
        </authorList>
    </citation>
    <scope>NUCLEOTIDE SEQUENCE</scope>
    <source>
        <strain evidence="2">LMIT007</strain>
    </source>
</reference>
<name>A0AA41X2V4_9ALTE</name>
<keyword evidence="3" id="KW-1185">Reference proteome</keyword>
<gene>
    <name evidence="2" type="ORF">NLF92_01420</name>
</gene>
<dbReference type="Gene3D" id="1.10.3210.10">
    <property type="entry name" value="Hypothetical protein af1432"/>
    <property type="match status" value="1"/>
</dbReference>
<evidence type="ECO:0000313" key="2">
    <source>
        <dbReference type="EMBL" id="MCP3427604.1"/>
    </source>
</evidence>
<dbReference type="Pfam" id="PF08668">
    <property type="entry name" value="HDOD"/>
    <property type="match status" value="1"/>
</dbReference>
<dbReference type="PANTHER" id="PTHR33525">
    <property type="match status" value="1"/>
</dbReference>
<dbReference type="CDD" id="cd00077">
    <property type="entry name" value="HDc"/>
    <property type="match status" value="1"/>
</dbReference>
<dbReference type="PANTHER" id="PTHR33525:SF5">
    <property type="entry name" value="TWO COMPONENT SIGNAL TRANSDUCTION SYSTEM RESPONSE REGULATOR"/>
    <property type="match status" value="1"/>
</dbReference>